<dbReference type="InterPro" id="IPR001296">
    <property type="entry name" value="Glyco_trans_1"/>
</dbReference>
<name>A0A7M1W5Y0_VIBPH</name>
<dbReference type="Pfam" id="PF00534">
    <property type="entry name" value="Glycos_transf_1"/>
    <property type="match status" value="1"/>
</dbReference>
<keyword evidence="3" id="KW-0328">Glycosyltransferase</keyword>
<dbReference type="EC" id="2.4.-.-" evidence="3"/>
<organism evidence="3">
    <name type="scientific">Vibrio parahaemolyticus</name>
    <dbReference type="NCBI Taxonomy" id="670"/>
    <lineage>
        <taxon>Bacteria</taxon>
        <taxon>Pseudomonadati</taxon>
        <taxon>Pseudomonadota</taxon>
        <taxon>Gammaproteobacteria</taxon>
        <taxon>Vibrionales</taxon>
        <taxon>Vibrionaceae</taxon>
        <taxon>Vibrio</taxon>
    </lineage>
</organism>
<keyword evidence="3" id="KW-0808">Transferase</keyword>
<dbReference type="AlphaFoldDB" id="A0A7M1W5Y0"/>
<feature type="domain" description="Glycosyltransferase subfamily 4-like N-terminal" evidence="2">
    <location>
        <begin position="16"/>
        <end position="180"/>
    </location>
</feature>
<accession>A0A7M1W5Y0</accession>
<dbReference type="EMBL" id="MT898214">
    <property type="protein sequence ID" value="QOS22426.1"/>
    <property type="molecule type" value="Genomic_DNA"/>
</dbReference>
<dbReference type="InterPro" id="IPR028098">
    <property type="entry name" value="Glyco_trans_4-like_N"/>
</dbReference>
<dbReference type="Pfam" id="PF13439">
    <property type="entry name" value="Glyco_transf_4"/>
    <property type="match status" value="1"/>
</dbReference>
<evidence type="ECO:0000259" key="1">
    <source>
        <dbReference type="Pfam" id="PF00534"/>
    </source>
</evidence>
<proteinExistence type="predicted"/>
<dbReference type="GO" id="GO:0016757">
    <property type="term" value="F:glycosyltransferase activity"/>
    <property type="evidence" value="ECO:0007669"/>
    <property type="project" value="UniProtKB-KW"/>
</dbReference>
<dbReference type="SUPFAM" id="SSF53756">
    <property type="entry name" value="UDP-Glycosyltransferase/glycogen phosphorylase"/>
    <property type="match status" value="1"/>
</dbReference>
<dbReference type="GO" id="GO:1901135">
    <property type="term" value="P:carbohydrate derivative metabolic process"/>
    <property type="evidence" value="ECO:0007669"/>
    <property type="project" value="UniProtKB-ARBA"/>
</dbReference>
<evidence type="ECO:0000313" key="3">
    <source>
        <dbReference type="EMBL" id="QOS22426.1"/>
    </source>
</evidence>
<gene>
    <name evidence="3" type="primary">epsF</name>
    <name evidence="3" type="ORF">VP287_00010</name>
</gene>
<protein>
    <submittedName>
        <fullName evidence="3">Putative glycosyltransferase EpsF</fullName>
        <ecNumber evidence="3">2.4.-.-</ecNumber>
    </submittedName>
</protein>
<sequence length="368" mass="41837">MVLKKILYIVRDGKISGSQQVVLNICNFLKSDNNFKADLIVGGEKIDNDFFREFSSVVENIYHVPSLKRSIGKHDFKALISIMRIINQTKPDLIHTHSTKPGIIGRLAGYFSGYKTIHTVHGISYHKAQSVIKRLVYYLIEIIPTLIGTKLTLVNKYYGKYYRFLPRKKLSVIYNGVDTEDKSYKRKCEPDGQIKLGFVGRLEHQKNPLFLVDIANELRKNGIDFHLEIYGEGNLQAALEEKLKESNLSDLVRLNGWETDKDIIFTSFDILLAPSNFEAFGLIFVEAASYGVPSIASSVEGIPEVISNGINGELVSTFSSKAYVDGILKIFNGYSTYQKSLFIMLSRFSLNKMNTKYIRLYEEVLNER</sequence>
<reference evidence="3" key="1">
    <citation type="submission" date="2020-08" db="EMBL/GenBank/DDBJ databases">
        <title>Genetic structure, function and evolution of capsule biosynthesis loci in Vibrio parahaemolyticus.</title>
        <authorList>
            <person name="Li L."/>
            <person name="Bian S."/>
        </authorList>
    </citation>
    <scope>NUCLEOTIDE SEQUENCE</scope>
    <source>
        <strain evidence="3">VP287</strain>
    </source>
</reference>
<dbReference type="PANTHER" id="PTHR12526:SF630">
    <property type="entry name" value="GLYCOSYLTRANSFERASE"/>
    <property type="match status" value="1"/>
</dbReference>
<dbReference type="Gene3D" id="3.40.50.2000">
    <property type="entry name" value="Glycogen Phosphorylase B"/>
    <property type="match status" value="2"/>
</dbReference>
<dbReference type="PANTHER" id="PTHR12526">
    <property type="entry name" value="GLYCOSYLTRANSFERASE"/>
    <property type="match status" value="1"/>
</dbReference>
<feature type="domain" description="Glycosyl transferase family 1" evidence="1">
    <location>
        <begin position="189"/>
        <end position="336"/>
    </location>
</feature>
<evidence type="ECO:0000259" key="2">
    <source>
        <dbReference type="Pfam" id="PF13439"/>
    </source>
</evidence>